<proteinExistence type="predicted"/>
<evidence type="ECO:0000313" key="2">
    <source>
        <dbReference type="EMBL" id="QIW97594.1"/>
    </source>
</evidence>
<keyword evidence="3" id="KW-1185">Reference proteome</keyword>
<evidence type="ECO:0000256" key="1">
    <source>
        <dbReference type="SAM" id="MobiDB-lite"/>
    </source>
</evidence>
<accession>A0A6H0XSH9</accession>
<name>A0A6H0XSH9_9PEZI</name>
<dbReference type="EMBL" id="CP051140">
    <property type="protein sequence ID" value="QIW97594.1"/>
    <property type="molecule type" value="Genomic_DNA"/>
</dbReference>
<sequence>MKSFVVASRQRVWTLWILPASSRLTQVCAGLLQARTPRQDAEHSPAEGPHDLRRACISKHQTELDSDRQFPTVPGERRTSGLVRDERQLSRISPSLPFD</sequence>
<evidence type="ECO:0000313" key="3">
    <source>
        <dbReference type="Proteomes" id="UP000503462"/>
    </source>
</evidence>
<organism evidence="2 3">
    <name type="scientific">Peltaster fructicola</name>
    <dbReference type="NCBI Taxonomy" id="286661"/>
    <lineage>
        <taxon>Eukaryota</taxon>
        <taxon>Fungi</taxon>
        <taxon>Dikarya</taxon>
        <taxon>Ascomycota</taxon>
        <taxon>Pezizomycotina</taxon>
        <taxon>Dothideomycetes</taxon>
        <taxon>Dothideomycetes incertae sedis</taxon>
        <taxon>Peltaster</taxon>
    </lineage>
</organism>
<feature type="region of interest" description="Disordered" evidence="1">
    <location>
        <begin position="62"/>
        <end position="99"/>
    </location>
</feature>
<protein>
    <submittedName>
        <fullName evidence="2">Uncharacterized protein</fullName>
    </submittedName>
</protein>
<gene>
    <name evidence="2" type="ORF">AMS68_003112</name>
</gene>
<reference evidence="2 3" key="1">
    <citation type="journal article" date="2016" name="Sci. Rep.">
        <title>Peltaster fructicola genome reveals evolution from an invasive phytopathogen to an ectophytic parasite.</title>
        <authorList>
            <person name="Xu C."/>
            <person name="Chen H."/>
            <person name="Gleason M.L."/>
            <person name="Xu J.R."/>
            <person name="Liu H."/>
            <person name="Zhang R."/>
            <person name="Sun G."/>
        </authorList>
    </citation>
    <scope>NUCLEOTIDE SEQUENCE [LARGE SCALE GENOMIC DNA]</scope>
    <source>
        <strain evidence="2 3">LNHT1506</strain>
    </source>
</reference>
<dbReference type="AlphaFoldDB" id="A0A6H0XSH9"/>
<feature type="compositionally biased region" description="Basic and acidic residues" evidence="1">
    <location>
        <begin position="75"/>
        <end position="89"/>
    </location>
</feature>
<dbReference type="Proteomes" id="UP000503462">
    <property type="component" value="Chromosome 2"/>
</dbReference>